<sequence length="188" mass="20689">MTYLQSSWRRIAANCRQLSKNRTAILLTLVGAVLALSARPVITDALRQKMHFALDVQVEENRCLPHTFYFVRLGRPEGGLTRGMYVEYIANGGLMGHALDGQRIIKIVAALPGDRVRVDDSGISINGKFWGPLGLSSRLDVSGLRMQGDATVPGGKVLLLGTMPGSYDGRYWGFLDQDQIIGQAWPLF</sequence>
<organism evidence="2 3">
    <name type="scientific">Achromobacter spanius</name>
    <dbReference type="NCBI Taxonomy" id="217203"/>
    <lineage>
        <taxon>Bacteria</taxon>
        <taxon>Pseudomonadati</taxon>
        <taxon>Pseudomonadota</taxon>
        <taxon>Betaproteobacteria</taxon>
        <taxon>Burkholderiales</taxon>
        <taxon>Alcaligenaceae</taxon>
        <taxon>Achromobacter</taxon>
    </lineage>
</organism>
<proteinExistence type="predicted"/>
<dbReference type="SUPFAM" id="SSF51306">
    <property type="entry name" value="LexA/Signal peptidase"/>
    <property type="match status" value="1"/>
</dbReference>
<dbReference type="Pfam" id="PF10502">
    <property type="entry name" value="Peptidase_S26"/>
    <property type="match status" value="1"/>
</dbReference>
<reference evidence="2" key="1">
    <citation type="submission" date="2022-09" db="EMBL/GenBank/DDBJ databases">
        <title>Intensive care unit water sources are persistently colonized with multi-drug resistant bacteria and are the site of extensive horizontal gene transfer of antibiotic resistance genes.</title>
        <authorList>
            <person name="Diorio-Toth L."/>
        </authorList>
    </citation>
    <scope>NUCLEOTIDE SEQUENCE</scope>
    <source>
        <strain evidence="2">GD03843</strain>
    </source>
</reference>
<dbReference type="RefSeq" id="WP_279996642.1">
    <property type="nucleotide sequence ID" value="NZ_JAOCDZ010000018.1"/>
</dbReference>
<gene>
    <name evidence="2" type="ORF">N5D93_22895</name>
</gene>
<dbReference type="InterPro" id="IPR036286">
    <property type="entry name" value="LexA/Signal_pep-like_sf"/>
</dbReference>
<dbReference type="Proteomes" id="UP001161094">
    <property type="component" value="Unassembled WGS sequence"/>
</dbReference>
<protein>
    <submittedName>
        <fullName evidence="2">S26 family signal peptidase</fullName>
    </submittedName>
</protein>
<comment type="caution">
    <text evidence="2">The sequence shown here is derived from an EMBL/GenBank/DDBJ whole genome shotgun (WGS) entry which is preliminary data.</text>
</comment>
<dbReference type="InterPro" id="IPR019533">
    <property type="entry name" value="Peptidase_S26"/>
</dbReference>
<dbReference type="GO" id="GO:0004252">
    <property type="term" value="F:serine-type endopeptidase activity"/>
    <property type="evidence" value="ECO:0007669"/>
    <property type="project" value="InterPro"/>
</dbReference>
<dbReference type="GO" id="GO:0006465">
    <property type="term" value="P:signal peptide processing"/>
    <property type="evidence" value="ECO:0007669"/>
    <property type="project" value="InterPro"/>
</dbReference>
<dbReference type="Gene3D" id="2.10.109.10">
    <property type="entry name" value="Umud Fragment, subunit A"/>
    <property type="match status" value="1"/>
</dbReference>
<evidence type="ECO:0000313" key="2">
    <source>
        <dbReference type="EMBL" id="MDH0738684.1"/>
    </source>
</evidence>
<feature type="domain" description="Peptidase S26" evidence="1">
    <location>
        <begin position="101"/>
        <end position="184"/>
    </location>
</feature>
<name>A0AA42S613_9BURK</name>
<evidence type="ECO:0000313" key="3">
    <source>
        <dbReference type="Proteomes" id="UP001161094"/>
    </source>
</evidence>
<dbReference type="AlphaFoldDB" id="A0AA42S613"/>
<evidence type="ECO:0000259" key="1">
    <source>
        <dbReference type="Pfam" id="PF10502"/>
    </source>
</evidence>
<accession>A0AA42S613</accession>
<dbReference type="EMBL" id="JAOCDZ010000018">
    <property type="protein sequence ID" value="MDH0738684.1"/>
    <property type="molecule type" value="Genomic_DNA"/>
</dbReference>